<reference evidence="8 9" key="1">
    <citation type="submission" date="2020-08" db="EMBL/GenBank/DDBJ databases">
        <title>Genomic Encyclopedia of Type Strains, Phase IV (KMG-IV): sequencing the most valuable type-strain genomes for metagenomic binning, comparative biology and taxonomic classification.</title>
        <authorList>
            <person name="Goeker M."/>
        </authorList>
    </citation>
    <scope>NUCLEOTIDE SEQUENCE [LARGE SCALE GENOMIC DNA]</scope>
    <source>
        <strain evidence="8 9">DSM 18233</strain>
    </source>
</reference>
<name>A0A840RFD1_9NEIS</name>
<dbReference type="PIRSF" id="PIRSF001357">
    <property type="entry name" value="DeoC"/>
    <property type="match status" value="1"/>
</dbReference>
<dbReference type="PANTHER" id="PTHR10889">
    <property type="entry name" value="DEOXYRIBOSE-PHOSPHATE ALDOLASE"/>
    <property type="match status" value="1"/>
</dbReference>
<proteinExistence type="inferred from homology"/>
<dbReference type="EMBL" id="JACHHN010000003">
    <property type="protein sequence ID" value="MBB5191284.1"/>
    <property type="molecule type" value="Genomic_DNA"/>
</dbReference>
<comment type="catalytic activity">
    <reaction evidence="6">
        <text>2-deoxy-D-ribose 5-phosphate = D-glyceraldehyde 3-phosphate + acetaldehyde</text>
        <dbReference type="Rhea" id="RHEA:12821"/>
        <dbReference type="ChEBI" id="CHEBI:15343"/>
        <dbReference type="ChEBI" id="CHEBI:59776"/>
        <dbReference type="ChEBI" id="CHEBI:62877"/>
        <dbReference type="EC" id="4.1.2.4"/>
    </reaction>
</comment>
<evidence type="ECO:0000256" key="3">
    <source>
        <dbReference type="ARBA" id="ARBA00012515"/>
    </source>
</evidence>
<organism evidence="8 9">
    <name type="scientific">Silvimonas terrae</name>
    <dbReference type="NCBI Taxonomy" id="300266"/>
    <lineage>
        <taxon>Bacteria</taxon>
        <taxon>Pseudomonadati</taxon>
        <taxon>Pseudomonadota</taxon>
        <taxon>Betaproteobacteria</taxon>
        <taxon>Neisseriales</taxon>
        <taxon>Chitinibacteraceae</taxon>
        <taxon>Silvimonas</taxon>
    </lineage>
</organism>
<evidence type="ECO:0000256" key="6">
    <source>
        <dbReference type="ARBA" id="ARBA00048791"/>
    </source>
</evidence>
<evidence type="ECO:0000256" key="1">
    <source>
        <dbReference type="ARBA" id="ARBA00004816"/>
    </source>
</evidence>
<evidence type="ECO:0000313" key="9">
    <source>
        <dbReference type="Proteomes" id="UP000543030"/>
    </source>
</evidence>
<comment type="similarity">
    <text evidence="2">Belongs to the DeoC/FbaB aldolase family. DeoC type 2 subfamily.</text>
</comment>
<dbReference type="CDD" id="cd00959">
    <property type="entry name" value="DeoC"/>
    <property type="match status" value="1"/>
</dbReference>
<dbReference type="InterPro" id="IPR013785">
    <property type="entry name" value="Aldolase_TIM"/>
</dbReference>
<protein>
    <recommendedName>
        <fullName evidence="3 7">Deoxyribose-phosphate aldolase</fullName>
        <ecNumber evidence="3 7">4.1.2.4</ecNumber>
    </recommendedName>
</protein>
<dbReference type="Proteomes" id="UP000543030">
    <property type="component" value="Unassembled WGS sequence"/>
</dbReference>
<dbReference type="InterPro" id="IPR011343">
    <property type="entry name" value="DeoC"/>
</dbReference>
<keyword evidence="5" id="KW-0704">Schiff base</keyword>
<dbReference type="RefSeq" id="WP_184100018.1">
    <property type="nucleotide sequence ID" value="NZ_JACHHN010000003.1"/>
</dbReference>
<dbReference type="GO" id="GO:0016052">
    <property type="term" value="P:carbohydrate catabolic process"/>
    <property type="evidence" value="ECO:0007669"/>
    <property type="project" value="TreeGrafter"/>
</dbReference>
<dbReference type="GO" id="GO:0004139">
    <property type="term" value="F:deoxyribose-phosphate aldolase activity"/>
    <property type="evidence" value="ECO:0007669"/>
    <property type="project" value="UniProtKB-UniRule"/>
</dbReference>
<dbReference type="Pfam" id="PF01791">
    <property type="entry name" value="DeoC"/>
    <property type="match status" value="1"/>
</dbReference>
<dbReference type="SUPFAM" id="SSF51569">
    <property type="entry name" value="Aldolase"/>
    <property type="match status" value="1"/>
</dbReference>
<comment type="pathway">
    <text evidence="1">Carbohydrate degradation; 2-deoxy-D-ribose 1-phosphate degradation; D-glyceraldehyde 3-phosphate and acetaldehyde from 2-deoxy-alpha-D-ribose 1-phosphate: step 2/2.</text>
</comment>
<gene>
    <name evidence="8" type="ORF">HNQ50_002007</name>
</gene>
<sequence>MTATPMLAPGVARIISLMDLTSLQDNDSHASIAALCEQASLSPPAALCIYPQFIESARARLLNLNLPQVKIATVTNFPLGEADIAQAQAQTASAIALGADEVDVVFPWRALQAGDPLVGAQLVAACKQACGNKVLKVIIESGELHSAALIRHASEIAIDAGADFIKTSTGKVPVNATPEAAAIMLQVIAERNRDCGFKAAGGVRNQAEAEIYLALAEDILGADWVTPAHFRFGTSSLLNNLLAGAPVTGY</sequence>
<evidence type="ECO:0000313" key="8">
    <source>
        <dbReference type="EMBL" id="MBB5191284.1"/>
    </source>
</evidence>
<dbReference type="InterPro" id="IPR002915">
    <property type="entry name" value="DeoC/FbaB/LacD_aldolase"/>
</dbReference>
<evidence type="ECO:0000256" key="5">
    <source>
        <dbReference type="ARBA" id="ARBA00023270"/>
    </source>
</evidence>
<dbReference type="NCBIfam" id="TIGR00126">
    <property type="entry name" value="deoC"/>
    <property type="match status" value="1"/>
</dbReference>
<accession>A0A840RFD1</accession>
<evidence type="ECO:0000256" key="4">
    <source>
        <dbReference type="ARBA" id="ARBA00023239"/>
    </source>
</evidence>
<dbReference type="GO" id="GO:0009264">
    <property type="term" value="P:deoxyribonucleotide catabolic process"/>
    <property type="evidence" value="ECO:0007669"/>
    <property type="project" value="UniProtKB-UniRule"/>
</dbReference>
<dbReference type="Gene3D" id="3.20.20.70">
    <property type="entry name" value="Aldolase class I"/>
    <property type="match status" value="1"/>
</dbReference>
<dbReference type="PANTHER" id="PTHR10889:SF3">
    <property type="entry name" value="DEOXYRIBOSE-PHOSPHATE ALDOLASE"/>
    <property type="match status" value="1"/>
</dbReference>
<dbReference type="SMART" id="SM01133">
    <property type="entry name" value="DeoC"/>
    <property type="match status" value="1"/>
</dbReference>
<dbReference type="EC" id="4.1.2.4" evidence="3 7"/>
<keyword evidence="9" id="KW-1185">Reference proteome</keyword>
<dbReference type="GO" id="GO:0005737">
    <property type="term" value="C:cytoplasm"/>
    <property type="evidence" value="ECO:0007669"/>
    <property type="project" value="InterPro"/>
</dbReference>
<comment type="caution">
    <text evidence="8">The sequence shown here is derived from an EMBL/GenBank/DDBJ whole genome shotgun (WGS) entry which is preliminary data.</text>
</comment>
<evidence type="ECO:0000256" key="2">
    <source>
        <dbReference type="ARBA" id="ARBA00009473"/>
    </source>
</evidence>
<keyword evidence="4 8" id="KW-0456">Lyase</keyword>
<evidence type="ECO:0000256" key="7">
    <source>
        <dbReference type="NCBIfam" id="TIGR00126"/>
    </source>
</evidence>
<dbReference type="AlphaFoldDB" id="A0A840RFD1"/>